<gene>
    <name evidence="1" type="ORF">I5M27_04045</name>
</gene>
<reference evidence="1 2" key="1">
    <citation type="submission" date="2020-12" db="EMBL/GenBank/DDBJ databases">
        <title>Bacterial novel species Adhaeribacter sp. BT258 isolated from soil.</title>
        <authorList>
            <person name="Jung H.-Y."/>
        </authorList>
    </citation>
    <scope>NUCLEOTIDE SEQUENCE [LARGE SCALE GENOMIC DNA]</scope>
    <source>
        <strain evidence="1 2">BT258</strain>
    </source>
</reference>
<organism evidence="1 2">
    <name type="scientific">Adhaeribacter terrigena</name>
    <dbReference type="NCBI Taxonomy" id="2793070"/>
    <lineage>
        <taxon>Bacteria</taxon>
        <taxon>Pseudomonadati</taxon>
        <taxon>Bacteroidota</taxon>
        <taxon>Cytophagia</taxon>
        <taxon>Cytophagales</taxon>
        <taxon>Hymenobacteraceae</taxon>
        <taxon>Adhaeribacter</taxon>
    </lineage>
</organism>
<keyword evidence="2" id="KW-1185">Reference proteome</keyword>
<evidence type="ECO:0000313" key="1">
    <source>
        <dbReference type="EMBL" id="MBK0402142.1"/>
    </source>
</evidence>
<dbReference type="Proteomes" id="UP000644147">
    <property type="component" value="Unassembled WGS sequence"/>
</dbReference>
<dbReference type="RefSeq" id="WP_200504735.1">
    <property type="nucleotide sequence ID" value="NZ_JAEHFX010000001.1"/>
</dbReference>
<accession>A0ABS1BZ03</accession>
<protein>
    <submittedName>
        <fullName evidence="1">Uncharacterized protein</fullName>
    </submittedName>
</protein>
<comment type="caution">
    <text evidence="1">The sequence shown here is derived from an EMBL/GenBank/DDBJ whole genome shotgun (WGS) entry which is preliminary data.</text>
</comment>
<name>A0ABS1BZ03_9BACT</name>
<proteinExistence type="predicted"/>
<evidence type="ECO:0000313" key="2">
    <source>
        <dbReference type="Proteomes" id="UP000644147"/>
    </source>
</evidence>
<sequence>MEYIITSPELIEKELIPNLRFNREDILVSPEDKKRRQYDIHRATLLGNAYHGKVDIFFMTADGEQKRVNTTIWDYDKEYVILKSGSSLPIAAINGVEFY</sequence>
<dbReference type="EMBL" id="JAEHFX010000001">
    <property type="protein sequence ID" value="MBK0402142.1"/>
    <property type="molecule type" value="Genomic_DNA"/>
</dbReference>